<dbReference type="GeneID" id="54631987"/>
<protein>
    <submittedName>
        <fullName evidence="3">Tof2p</fullName>
    </submittedName>
</protein>
<dbReference type="RefSeq" id="XP_033767634.1">
    <property type="nucleotide sequence ID" value="XM_033911743.1"/>
</dbReference>
<dbReference type="GO" id="GO:0000183">
    <property type="term" value="P:rDNA heterochromatin formation"/>
    <property type="evidence" value="ECO:0007669"/>
    <property type="project" value="InterPro"/>
</dbReference>
<evidence type="ECO:0000313" key="3">
    <source>
        <dbReference type="RefSeq" id="XP_033767634.1"/>
    </source>
</evidence>
<feature type="compositionally biased region" description="Basic and acidic residues" evidence="1">
    <location>
        <begin position="654"/>
        <end position="665"/>
    </location>
</feature>
<dbReference type="InterPro" id="IPR043185">
    <property type="entry name" value="Net1/Tof2"/>
</dbReference>
<feature type="region of interest" description="Disordered" evidence="1">
    <location>
        <begin position="295"/>
        <end position="366"/>
    </location>
</feature>
<gene>
    <name evidence="3" type="primary">TOF2</name>
    <name evidence="3" type="ORF">SPAR_K02190</name>
</gene>
<reference evidence="3" key="2">
    <citation type="submission" date="2020-01" db="EMBL/GenBank/DDBJ databases">
        <title>Population-level Yeast Reference Genomes.</title>
        <authorList>
            <person name="Yue J.-X."/>
        </authorList>
    </citation>
    <scope>NUCLEOTIDE SEQUENCE</scope>
    <source>
        <strain evidence="3">CBS432</strain>
    </source>
</reference>
<reference evidence="3" key="3">
    <citation type="submission" date="2025-07" db="EMBL/GenBank/DDBJ databases">
        <authorList>
            <consortium name="NCBI Genome Project"/>
        </authorList>
    </citation>
    <scope>NUCLEOTIDE SEQUENCE</scope>
    <source>
        <strain evidence="3">CBS432</strain>
    </source>
</reference>
<feature type="domain" description="Nucleolar protein Dnt1-like N-terminal" evidence="2">
    <location>
        <begin position="83"/>
        <end position="152"/>
    </location>
</feature>
<organism evidence="3">
    <name type="scientific">Saccharomyces paradoxus</name>
    <name type="common">Yeast</name>
    <name type="synonym">Saccharomyces douglasii</name>
    <dbReference type="NCBI Taxonomy" id="27291"/>
    <lineage>
        <taxon>Eukaryota</taxon>
        <taxon>Fungi</taxon>
        <taxon>Dikarya</taxon>
        <taxon>Ascomycota</taxon>
        <taxon>Saccharomycotina</taxon>
        <taxon>Saccharomycetes</taxon>
        <taxon>Saccharomycetales</taxon>
        <taxon>Saccharomycetaceae</taxon>
        <taxon>Saccharomyces</taxon>
    </lineage>
</organism>
<name>A0A8B8UV36_SACPA</name>
<sequence>MWRLQIVLVPPSAQDIITFLDTSLTISDTSQLAFPMLQCNEGTIMHNNSNNNCNKSSSTSLSSRKSIQPNHDSDFINYLPNCKKFLHFTNGNNTLLQLSNEILTKFDRLYPNFNEPIEIVSLRDRHGCDLDSEFSIKDVFESDGVVLVILKDELDWSRYQHISLLQLAKQRKRQNKSSTKSMISEKKKKVSREGLSSTQNKDTLHLIAKSSLKKNFVNKSRVSTPLMNEILPLANKYEALNKEKGSVPLLPTVIVSNVHKHLQDHCHANKGAAVHESDNNKENIPSSIEQQKNDGVKMHESNGPNDLHNTSEDPNYEPADENSPQISYDSIDTDFQLSTTSSTNSDMHIQDLKTSSAAHSPRKSSLEIKVQNKKRDDLPLNDKDIGENYRRIETFSDEEDFNDTDNDHADSFVNKSKRASAGFRDINSDLDSVSFNSDIEDAVQSTQSTKNPISPSFFSEKKLNNRLHQGQGKEALFRLVENEFPDKSLSDASSISHAKDVKIQETIRKLNRFKPIEESKTQRSSNVAEPGYGKFETMKKDKPKPINSEGVGLDTKHSNDPNGIVSGTKSAKFGKIKVKRKTDDAESKVIEFKRKRNMGNKSLKDIFANAGKTSNAASSIKVVKLTRDLVDDSKDNAEKIFNRMAQTQISPKVPVKESTPEEKKSGQAIPSSFERTPQFKKVKVTRSHSSFSSSSSVSLESLLESSSSDDSDDDSGSRNVQIKKINFSTRNGPARDSSEQLMLDVDGNEVNAKKYQTPKYVESDEDDE</sequence>
<evidence type="ECO:0000256" key="1">
    <source>
        <dbReference type="SAM" id="MobiDB-lite"/>
    </source>
</evidence>
<dbReference type="VEuPathDB" id="FungiDB:SPAR_K02190"/>
<dbReference type="AlphaFoldDB" id="A0A8B8UV36"/>
<dbReference type="KEGG" id="spao:SPAR_K02190"/>
<evidence type="ECO:0000259" key="2">
    <source>
        <dbReference type="Pfam" id="PF10407"/>
    </source>
</evidence>
<dbReference type="InterPro" id="IPR018844">
    <property type="entry name" value="Dnt1-like_N"/>
</dbReference>
<proteinExistence type="predicted"/>
<reference evidence="3" key="1">
    <citation type="journal article" date="2017" name="Nat. Genet.">
        <title>Contrasting evolutionary genome dynamics between domesticated and wild yeasts.</title>
        <authorList>
            <person name="Yue J.X."/>
            <person name="Li J."/>
            <person name="Aigrain L."/>
            <person name="Hallin J."/>
            <person name="Persson K."/>
            <person name="Oliver K."/>
            <person name="Bergstrom A."/>
            <person name="Coupland P."/>
            <person name="Warringer J."/>
            <person name="Lagomarsino M.C."/>
            <person name="Fischer G."/>
            <person name="Durbin R."/>
            <person name="Liti G."/>
        </authorList>
    </citation>
    <scope>NUCLEOTIDE SEQUENCE</scope>
    <source>
        <strain evidence="3">CBS432</strain>
    </source>
</reference>
<accession>A0A8B8UV36</accession>
<feature type="region of interest" description="Disordered" evidence="1">
    <location>
        <begin position="517"/>
        <end position="568"/>
    </location>
</feature>
<dbReference type="PANTHER" id="PTHR28196:SF1">
    <property type="entry name" value="NUCLEOLAR PROTEIN NET1-RELATED"/>
    <property type="match status" value="1"/>
</dbReference>
<feature type="region of interest" description="Disordered" evidence="1">
    <location>
        <begin position="173"/>
        <end position="197"/>
    </location>
</feature>
<feature type="region of interest" description="Disordered" evidence="1">
    <location>
        <begin position="641"/>
        <end position="768"/>
    </location>
</feature>
<dbReference type="OrthoDB" id="6365676at2759"/>
<dbReference type="PANTHER" id="PTHR28196">
    <property type="entry name" value="NUCLEOLAR PROTEIN NET1-RELATED"/>
    <property type="match status" value="1"/>
</dbReference>
<reference evidence="3" key="4">
    <citation type="submission" date="2025-08" db="UniProtKB">
        <authorList>
            <consortium name="RefSeq"/>
        </authorList>
    </citation>
    <scope>IDENTIFICATION</scope>
    <source>
        <strain evidence="3">CBS432</strain>
    </source>
</reference>
<dbReference type="Pfam" id="PF10407">
    <property type="entry name" value="Cytokin_check_N"/>
    <property type="match status" value="1"/>
</dbReference>
<feature type="compositionally biased region" description="Low complexity" evidence="1">
    <location>
        <begin position="687"/>
        <end position="706"/>
    </location>
</feature>
<feature type="compositionally biased region" description="Polar residues" evidence="1">
    <location>
        <begin position="322"/>
        <end position="358"/>
    </location>
</feature>